<comment type="subunit">
    <text evidence="2">The complex is composed of two ATP-binding proteins (LsrA), two transmembrane proteins (LsrC and LsrD) and a solute-binding protein (LsrB).</text>
</comment>
<feature type="transmembrane region" description="Helical" evidence="11">
    <location>
        <begin position="87"/>
        <end position="110"/>
    </location>
</feature>
<evidence type="ECO:0000256" key="8">
    <source>
        <dbReference type="ARBA" id="ARBA00023136"/>
    </source>
</evidence>
<evidence type="ECO:0000256" key="7">
    <source>
        <dbReference type="ARBA" id="ARBA00022989"/>
    </source>
</evidence>
<feature type="transmembrane region" description="Helical" evidence="11">
    <location>
        <begin position="279"/>
        <end position="300"/>
    </location>
</feature>
<feature type="transmembrane region" description="Helical" evidence="11">
    <location>
        <begin position="239"/>
        <end position="259"/>
    </location>
</feature>
<keyword evidence="3" id="KW-0813">Transport</keyword>
<feature type="transmembrane region" description="Helical" evidence="11">
    <location>
        <begin position="47"/>
        <end position="75"/>
    </location>
</feature>
<evidence type="ECO:0000256" key="10">
    <source>
        <dbReference type="ARBA" id="ARBA00039382"/>
    </source>
</evidence>
<dbReference type="InterPro" id="IPR001851">
    <property type="entry name" value="ABC_transp_permease"/>
</dbReference>
<evidence type="ECO:0000256" key="3">
    <source>
        <dbReference type="ARBA" id="ARBA00022448"/>
    </source>
</evidence>
<evidence type="ECO:0000256" key="9">
    <source>
        <dbReference type="ARBA" id="ARBA00025439"/>
    </source>
</evidence>
<reference evidence="12" key="1">
    <citation type="journal article" date="2015" name="Proc. Natl. Acad. Sci. U.S.A.">
        <title>Bacterial clade with the ribosomal RNA operon on a small plasmid rather than the chromosome.</title>
        <authorList>
            <person name="Anda M."/>
            <person name="Ohtsubo Y."/>
            <person name="Okubo T."/>
            <person name="Sugawara M."/>
            <person name="Nagata Y."/>
            <person name="Tsuda M."/>
            <person name="Minamisawa K."/>
            <person name="Mitsui H."/>
        </authorList>
    </citation>
    <scope>NUCLEOTIDE SEQUENCE</scope>
    <source>
        <strain evidence="12">DSM 21988</strain>
    </source>
</reference>
<dbReference type="CDD" id="cd06579">
    <property type="entry name" value="TM_PBP1_transp_AraH_like"/>
    <property type="match status" value="1"/>
</dbReference>
<dbReference type="GO" id="GO:0022857">
    <property type="term" value="F:transmembrane transporter activity"/>
    <property type="evidence" value="ECO:0007669"/>
    <property type="project" value="InterPro"/>
</dbReference>
<name>A0A0P0YXK1_9HYPH</name>
<sequence>MGRLFGTREAILGAAILAACLLFAFLSPTFATPANITTILRNSTELFLVGLGMTLLLGVGAIDVSVGVAMGLAAILAGKMLEAGAPWYLVALAGPLAGAALGLLASLVVVVGRVPAIVGTLGLYGIYRAAIFLALGGSWLSGLPTGLTDVLAARPFGIPVALPLIALAYLAVFVAVRKTPFGPHLLAIGQSEPKARLAGVPVRRTACIAFLVSGLLCGLAAIFYIATYRNVAMTIGGTLALEAIAAVVLGGTSILGGRISLMGTALGVLLLRILQNGLLLIGVPSLWQPVVTGALILLVLGGEVASGRLALPRTTKTVEAVR</sequence>
<evidence type="ECO:0000256" key="6">
    <source>
        <dbReference type="ARBA" id="ARBA00022692"/>
    </source>
</evidence>
<organism evidence="12">
    <name type="scientific">Aureimonas altamirensis</name>
    <dbReference type="NCBI Taxonomy" id="370622"/>
    <lineage>
        <taxon>Bacteria</taxon>
        <taxon>Pseudomonadati</taxon>
        <taxon>Pseudomonadota</taxon>
        <taxon>Alphaproteobacteria</taxon>
        <taxon>Hyphomicrobiales</taxon>
        <taxon>Aurantimonadaceae</taxon>
        <taxon>Aureimonas</taxon>
    </lineage>
</organism>
<dbReference type="GO" id="GO:0005886">
    <property type="term" value="C:plasma membrane"/>
    <property type="evidence" value="ECO:0007669"/>
    <property type="project" value="UniProtKB-SubCell"/>
</dbReference>
<feature type="transmembrane region" description="Helical" evidence="11">
    <location>
        <begin position="156"/>
        <end position="176"/>
    </location>
</feature>
<evidence type="ECO:0000313" key="12">
    <source>
        <dbReference type="EMBL" id="BAT25964.1"/>
    </source>
</evidence>
<evidence type="ECO:0000256" key="1">
    <source>
        <dbReference type="ARBA" id="ARBA00004651"/>
    </source>
</evidence>
<evidence type="ECO:0000256" key="11">
    <source>
        <dbReference type="SAM" id="Phobius"/>
    </source>
</evidence>
<protein>
    <recommendedName>
        <fullName evidence="10">Autoinducer 2 import system permease protein LsrC</fullName>
    </recommendedName>
</protein>
<dbReference type="PANTHER" id="PTHR32196">
    <property type="entry name" value="ABC TRANSPORTER PERMEASE PROTEIN YPHD-RELATED-RELATED"/>
    <property type="match status" value="1"/>
</dbReference>
<comment type="subcellular location">
    <subcellularLocation>
        <location evidence="1">Cell membrane</location>
        <topology evidence="1">Multi-pass membrane protein</topology>
    </subcellularLocation>
</comment>
<feature type="transmembrane region" description="Helical" evidence="11">
    <location>
        <begin position="208"/>
        <end position="227"/>
    </location>
</feature>
<dbReference type="PANTHER" id="PTHR32196:SF29">
    <property type="entry name" value="AUTOINDUCER 2 IMPORT SYSTEM PERMEASE PROTEIN LSRC"/>
    <property type="match status" value="1"/>
</dbReference>
<feature type="transmembrane region" description="Helical" evidence="11">
    <location>
        <begin position="116"/>
        <end position="135"/>
    </location>
</feature>
<proteinExistence type="predicted"/>
<evidence type="ECO:0000256" key="2">
    <source>
        <dbReference type="ARBA" id="ARBA00011262"/>
    </source>
</evidence>
<evidence type="ECO:0000256" key="4">
    <source>
        <dbReference type="ARBA" id="ARBA00022475"/>
    </source>
</evidence>
<keyword evidence="6 11" id="KW-0812">Transmembrane</keyword>
<keyword evidence="5" id="KW-0997">Cell inner membrane</keyword>
<accession>A0A0P0YXK1</accession>
<keyword evidence="7 11" id="KW-1133">Transmembrane helix</keyword>
<evidence type="ECO:0000256" key="5">
    <source>
        <dbReference type="ARBA" id="ARBA00022519"/>
    </source>
</evidence>
<dbReference type="PROSITE" id="PS51257">
    <property type="entry name" value="PROKAR_LIPOPROTEIN"/>
    <property type="match status" value="1"/>
</dbReference>
<dbReference type="Pfam" id="PF02653">
    <property type="entry name" value="BPD_transp_2"/>
    <property type="match status" value="1"/>
</dbReference>
<dbReference type="EMBL" id="LC066371">
    <property type="protein sequence ID" value="BAT25964.1"/>
    <property type="molecule type" value="Genomic_DNA"/>
</dbReference>
<keyword evidence="8 11" id="KW-0472">Membrane</keyword>
<keyword evidence="4" id="KW-1003">Cell membrane</keyword>
<dbReference type="AlphaFoldDB" id="A0A0P0YXK1"/>
<comment type="function">
    <text evidence="9">Part of the ABC transporter complex LsrABCD involved in autoinducer 2 (AI-2) import. Probably responsible for the translocation of the substrate across the membrane.</text>
</comment>